<dbReference type="FunFam" id="1.25.40.10:FF:000196">
    <property type="entry name" value="Pentatricopeptide repeat-containing protein At4g14850"/>
    <property type="match status" value="1"/>
</dbReference>
<accession>A0A443N0K1</accession>
<evidence type="ECO:0000256" key="2">
    <source>
        <dbReference type="PROSITE-ProRule" id="PRU00708"/>
    </source>
</evidence>
<dbReference type="OrthoDB" id="185373at2759"/>
<dbReference type="Pfam" id="PF20431">
    <property type="entry name" value="E_motif"/>
    <property type="match status" value="1"/>
</dbReference>
<protein>
    <submittedName>
        <fullName evidence="3">Pentatricopeptide repeat-containing-like protein</fullName>
    </submittedName>
</protein>
<organism evidence="3 4">
    <name type="scientific">Cinnamomum micranthum f. kanehirae</name>
    <dbReference type="NCBI Taxonomy" id="337451"/>
    <lineage>
        <taxon>Eukaryota</taxon>
        <taxon>Viridiplantae</taxon>
        <taxon>Streptophyta</taxon>
        <taxon>Embryophyta</taxon>
        <taxon>Tracheophyta</taxon>
        <taxon>Spermatophyta</taxon>
        <taxon>Magnoliopsida</taxon>
        <taxon>Magnoliidae</taxon>
        <taxon>Laurales</taxon>
        <taxon>Lauraceae</taxon>
        <taxon>Cinnamomum</taxon>
    </lineage>
</organism>
<dbReference type="InterPro" id="IPR011990">
    <property type="entry name" value="TPR-like_helical_dom_sf"/>
</dbReference>
<feature type="repeat" description="PPR" evidence="2">
    <location>
        <begin position="609"/>
        <end position="643"/>
    </location>
</feature>
<keyword evidence="1" id="KW-0677">Repeat</keyword>
<feature type="repeat" description="PPR" evidence="2">
    <location>
        <begin position="34"/>
        <end position="64"/>
    </location>
</feature>
<dbReference type="FunFam" id="1.25.40.10:FF:000366">
    <property type="entry name" value="Pentatricopeptide (PPR) repeat-containing protein"/>
    <property type="match status" value="1"/>
</dbReference>
<comment type="caution">
    <text evidence="3">The sequence shown here is derived from an EMBL/GenBank/DDBJ whole genome shotgun (WGS) entry which is preliminary data.</text>
</comment>
<dbReference type="GO" id="GO:0009451">
    <property type="term" value="P:RNA modification"/>
    <property type="evidence" value="ECO:0007669"/>
    <property type="project" value="InterPro"/>
</dbReference>
<evidence type="ECO:0000313" key="4">
    <source>
        <dbReference type="Proteomes" id="UP000283530"/>
    </source>
</evidence>
<feature type="repeat" description="PPR" evidence="2">
    <location>
        <begin position="270"/>
        <end position="304"/>
    </location>
</feature>
<dbReference type="EMBL" id="QPKB01000001">
    <property type="protein sequence ID" value="RWR72058.1"/>
    <property type="molecule type" value="Genomic_DNA"/>
</dbReference>
<reference evidence="3 4" key="1">
    <citation type="journal article" date="2019" name="Nat. Plants">
        <title>Stout camphor tree genome fills gaps in understanding of flowering plant genome evolution.</title>
        <authorList>
            <person name="Chaw S.M."/>
            <person name="Liu Y.C."/>
            <person name="Wu Y.W."/>
            <person name="Wang H.Y."/>
            <person name="Lin C.I."/>
            <person name="Wu C.S."/>
            <person name="Ke H.M."/>
            <person name="Chang L.Y."/>
            <person name="Hsu C.Y."/>
            <person name="Yang H.T."/>
            <person name="Sudianto E."/>
            <person name="Hsu M.H."/>
            <person name="Wu K.P."/>
            <person name="Wang L.N."/>
            <person name="Leebens-Mack J.H."/>
            <person name="Tsai I.J."/>
        </authorList>
    </citation>
    <scope>NUCLEOTIDE SEQUENCE [LARGE SCALE GENOMIC DNA]</scope>
    <source>
        <strain evidence="4">cv. Chaw 1501</strain>
        <tissue evidence="3">Young leaves</tissue>
    </source>
</reference>
<gene>
    <name evidence="3" type="ORF">CKAN_00025000</name>
</gene>
<dbReference type="FunFam" id="1.25.40.10:FF:000031">
    <property type="entry name" value="Pentatricopeptide repeat-containing protein mitochondrial"/>
    <property type="match status" value="1"/>
</dbReference>
<dbReference type="Pfam" id="PF13041">
    <property type="entry name" value="PPR_2"/>
    <property type="match status" value="4"/>
</dbReference>
<dbReference type="Proteomes" id="UP000283530">
    <property type="component" value="Unassembled WGS sequence"/>
</dbReference>
<dbReference type="FunFam" id="1.25.40.10:FF:000344">
    <property type="entry name" value="Pentatricopeptide repeat-containing protein"/>
    <property type="match status" value="1"/>
</dbReference>
<dbReference type="InterPro" id="IPR046848">
    <property type="entry name" value="E_motif"/>
</dbReference>
<dbReference type="Gene3D" id="1.25.40.10">
    <property type="entry name" value="Tetratricopeptide repeat domain"/>
    <property type="match status" value="6"/>
</dbReference>
<dbReference type="PANTHER" id="PTHR47926:SF452">
    <property type="entry name" value="PENTATRICOPEPTIDE REPEAT-CONTAINING PROTEIN"/>
    <property type="match status" value="1"/>
</dbReference>
<evidence type="ECO:0000256" key="1">
    <source>
        <dbReference type="ARBA" id="ARBA00022737"/>
    </source>
</evidence>
<dbReference type="AlphaFoldDB" id="A0A443N0K1"/>
<proteinExistence type="predicted"/>
<feature type="repeat" description="PPR" evidence="2">
    <location>
        <begin position="472"/>
        <end position="506"/>
    </location>
</feature>
<dbReference type="InterPro" id="IPR046960">
    <property type="entry name" value="PPR_At4g14850-like_plant"/>
</dbReference>
<dbReference type="NCBIfam" id="TIGR00756">
    <property type="entry name" value="PPR"/>
    <property type="match status" value="6"/>
</dbReference>
<keyword evidence="4" id="KW-1185">Reference proteome</keyword>
<dbReference type="GO" id="GO:0003723">
    <property type="term" value="F:RNA binding"/>
    <property type="evidence" value="ECO:0007669"/>
    <property type="project" value="InterPro"/>
</dbReference>
<dbReference type="InterPro" id="IPR002885">
    <property type="entry name" value="PPR_rpt"/>
</dbReference>
<sequence>MAFSRLLRVLGDSKSILKGKIVHGRIITSGFRPDVYTTNHLISMYVKFEHLEDARQLLDQMPERNIVSWTLLISGYSNAGLSEDALRTFSAMITQGYDPNSFTYVGIISACASIKAARTGKEIHGRLYRVEEDLNSFVCNSLVNMYAKCGMIEIARRVFDGILHPDLVAWTSILSGYCQCGENGEALRVFLHSRRVGVKANEFAFTSVLGASADLVELRTGKQMHCCIIKSGVRLDGFIATGMVNLYAKCGELDDAHRAFMESGESGEPELATWTALIGGYAQHGEGHKAISLFHTLHSSGLKPNEHTFSSILSACANVYAVKEGKQFHAMILKSGFKLITFVGNAIVDLYAKCGCLDESSKVFQEMEERDVVSWNVLIAGHVQIGHFGEVVHLLDQMFLVGLRPNIYTYSTILSFCGDLPAIGWGKQTHGCILKPGFDKDVVVGSALIDMYAKCGRLNDAHNVFNRLNVKNVVSWNTILVGYAQHGFGKEALGVFREMERDGIKPNDITFLGVLLACGHVGLVEDGQHYFDSMIKDHNIIPSIDHVACMVDLFARGGQVERAYEFIVSVPVEPDKVVWRSLLASCKTHKHLALGRYAAKQILRIDPEDVSAYIMLSSIYADAEMWDEMAQVRQTMKEKGLKKDPGCSWIEVNNMVHSFIAQDTAHRQREIILETVNGLTVQMFDHGYVPSSISLHDGEYVKE</sequence>
<feature type="repeat" description="PPR" evidence="2">
    <location>
        <begin position="65"/>
        <end position="99"/>
    </location>
</feature>
<feature type="repeat" description="PPR" evidence="2">
    <location>
        <begin position="371"/>
        <end position="405"/>
    </location>
</feature>
<evidence type="ECO:0000313" key="3">
    <source>
        <dbReference type="EMBL" id="RWR72058.1"/>
    </source>
</evidence>
<dbReference type="FunFam" id="1.25.40.10:FF:000343">
    <property type="entry name" value="Pentatricopeptide repeat-containing protein At3g58590"/>
    <property type="match status" value="2"/>
</dbReference>
<dbReference type="PANTHER" id="PTHR47926">
    <property type="entry name" value="PENTATRICOPEPTIDE REPEAT-CONTAINING PROTEIN"/>
    <property type="match status" value="1"/>
</dbReference>
<name>A0A443N0K1_9MAGN</name>
<dbReference type="Pfam" id="PF01535">
    <property type="entry name" value="PPR"/>
    <property type="match status" value="3"/>
</dbReference>
<dbReference type="STRING" id="337451.A0A443N0K1"/>
<dbReference type="PROSITE" id="PS51375">
    <property type="entry name" value="PPR"/>
    <property type="match status" value="7"/>
</dbReference>
<feature type="repeat" description="PPR" evidence="2">
    <location>
        <begin position="166"/>
        <end position="200"/>
    </location>
</feature>